<feature type="domain" description="Major facilitator superfamily (MFS) profile" evidence="5">
    <location>
        <begin position="67"/>
        <end position="451"/>
    </location>
</feature>
<feature type="transmembrane region" description="Helical" evidence="4">
    <location>
        <begin position="301"/>
        <end position="321"/>
    </location>
</feature>
<feature type="transmembrane region" description="Helical" evidence="4">
    <location>
        <begin position="221"/>
        <end position="240"/>
    </location>
</feature>
<dbReference type="PROSITE" id="PS50850">
    <property type="entry name" value="MFS"/>
    <property type="match status" value="1"/>
</dbReference>
<feature type="transmembrane region" description="Helical" evidence="4">
    <location>
        <begin position="333"/>
        <end position="355"/>
    </location>
</feature>
<keyword evidence="7" id="KW-1185">Reference proteome</keyword>
<dbReference type="InterPro" id="IPR011701">
    <property type="entry name" value="MFS"/>
</dbReference>
<name>A0ABR6Z8F5_9BURK</name>
<feature type="transmembrane region" description="Helical" evidence="4">
    <location>
        <begin position="134"/>
        <end position="151"/>
    </location>
</feature>
<dbReference type="InterPro" id="IPR020846">
    <property type="entry name" value="MFS_dom"/>
</dbReference>
<feature type="transmembrane region" description="Helical" evidence="4">
    <location>
        <begin position="104"/>
        <end position="122"/>
    </location>
</feature>
<protein>
    <submittedName>
        <fullName evidence="6">MFS transporter</fullName>
    </submittedName>
</protein>
<evidence type="ECO:0000313" key="7">
    <source>
        <dbReference type="Proteomes" id="UP000646911"/>
    </source>
</evidence>
<comment type="caution">
    <text evidence="6">The sequence shown here is derived from an EMBL/GenBank/DDBJ whole genome shotgun (WGS) entry which is preliminary data.</text>
</comment>
<dbReference type="PANTHER" id="PTHR42910">
    <property type="entry name" value="TRANSPORTER SCO4007-RELATED"/>
    <property type="match status" value="1"/>
</dbReference>
<dbReference type="Proteomes" id="UP000646911">
    <property type="component" value="Unassembled WGS sequence"/>
</dbReference>
<organism evidence="6 7">
    <name type="scientific">Undibacterium umbellatum</name>
    <dbReference type="NCBI Taxonomy" id="2762300"/>
    <lineage>
        <taxon>Bacteria</taxon>
        <taxon>Pseudomonadati</taxon>
        <taxon>Pseudomonadota</taxon>
        <taxon>Betaproteobacteria</taxon>
        <taxon>Burkholderiales</taxon>
        <taxon>Oxalobacteraceae</taxon>
        <taxon>Undibacterium</taxon>
    </lineage>
</organism>
<evidence type="ECO:0000256" key="3">
    <source>
        <dbReference type="ARBA" id="ARBA00023136"/>
    </source>
</evidence>
<evidence type="ECO:0000313" key="6">
    <source>
        <dbReference type="EMBL" id="MBC3907854.1"/>
    </source>
</evidence>
<dbReference type="InterPro" id="IPR036259">
    <property type="entry name" value="MFS_trans_sf"/>
</dbReference>
<feature type="transmembrane region" description="Helical" evidence="4">
    <location>
        <begin position="272"/>
        <end position="295"/>
    </location>
</feature>
<evidence type="ECO:0000259" key="5">
    <source>
        <dbReference type="PROSITE" id="PS50850"/>
    </source>
</evidence>
<dbReference type="EMBL" id="JACOFX010000003">
    <property type="protein sequence ID" value="MBC3907854.1"/>
    <property type="molecule type" value="Genomic_DNA"/>
</dbReference>
<keyword evidence="2 4" id="KW-1133">Transmembrane helix</keyword>
<feature type="transmembrane region" description="Helical" evidence="4">
    <location>
        <begin position="190"/>
        <end position="209"/>
    </location>
</feature>
<dbReference type="PANTHER" id="PTHR42910:SF1">
    <property type="entry name" value="MAJOR FACILITATOR SUPERFAMILY (MFS) PROFILE DOMAIN-CONTAINING PROTEIN"/>
    <property type="match status" value="1"/>
</dbReference>
<dbReference type="CDD" id="cd17324">
    <property type="entry name" value="MFS_NepI_like"/>
    <property type="match status" value="1"/>
</dbReference>
<evidence type="ECO:0000256" key="2">
    <source>
        <dbReference type="ARBA" id="ARBA00022989"/>
    </source>
</evidence>
<feature type="transmembrane region" description="Helical" evidence="4">
    <location>
        <begin position="361"/>
        <end position="387"/>
    </location>
</feature>
<reference evidence="6 7" key="1">
    <citation type="submission" date="2020-08" db="EMBL/GenBank/DDBJ databases">
        <title>Novel species isolated from subtropical streams in China.</title>
        <authorList>
            <person name="Lu H."/>
        </authorList>
    </citation>
    <scope>NUCLEOTIDE SEQUENCE [LARGE SCALE GENOMIC DNA]</scope>
    <source>
        <strain evidence="6 7">NL8W</strain>
    </source>
</reference>
<feature type="transmembrane region" description="Helical" evidence="4">
    <location>
        <begin position="399"/>
        <end position="419"/>
    </location>
</feature>
<evidence type="ECO:0000256" key="1">
    <source>
        <dbReference type="ARBA" id="ARBA00022692"/>
    </source>
</evidence>
<dbReference type="SUPFAM" id="SSF103473">
    <property type="entry name" value="MFS general substrate transporter"/>
    <property type="match status" value="1"/>
</dbReference>
<sequence>MYNKSALSATTTCPRQAIDCAAMYKTNQKRKPSMSSIHQSHDLSAALQPELAAINLAPVHQLPSPPLVLLLASGAGLSVASLYYSQPMLGILAADIGVSNLDAGFIPTLTQLGYALGILLLAPLGDRHDRRNIILIKAGLMVAALIAAGLANSLSILLIASLAIGLTATMAQDIVPAAATLAHESRRGKVVGTVMTGLLMGILLSRVVSGFVAEHFGWRSMFMLAAVGVSLIAVAIWRGLPHFVPTTTMSYRALLVSLLDLMRRHGTLRRAALAQGLLAMGFSGFWSTLAVMLHAEPFHMGSAAAGAFGLAGAVGALAAPLAGHLADKRGPELVTKLGAGLTAASFAIMNLSPLLPPTAQLWLLGIGTLGFDLGVQSTLIAHQTIVYGINNGARSRLNAVLFVGMFIGMAAGATLGSALLAQWGWTGVTGMATVTALAALAVRYWKVPADEA</sequence>
<feature type="transmembrane region" description="Helical" evidence="4">
    <location>
        <begin position="425"/>
        <end position="445"/>
    </location>
</feature>
<gene>
    <name evidence="6" type="ORF">H8L47_09755</name>
</gene>
<proteinExistence type="predicted"/>
<keyword evidence="1 4" id="KW-0812">Transmembrane</keyword>
<keyword evidence="3 4" id="KW-0472">Membrane</keyword>
<feature type="transmembrane region" description="Helical" evidence="4">
    <location>
        <begin position="67"/>
        <end position="84"/>
    </location>
</feature>
<feature type="transmembrane region" description="Helical" evidence="4">
    <location>
        <begin position="157"/>
        <end position="178"/>
    </location>
</feature>
<evidence type="ECO:0000256" key="4">
    <source>
        <dbReference type="SAM" id="Phobius"/>
    </source>
</evidence>
<accession>A0ABR6Z8F5</accession>
<dbReference type="Pfam" id="PF07690">
    <property type="entry name" value="MFS_1"/>
    <property type="match status" value="1"/>
</dbReference>
<dbReference type="Gene3D" id="1.20.1250.20">
    <property type="entry name" value="MFS general substrate transporter like domains"/>
    <property type="match status" value="1"/>
</dbReference>